<keyword evidence="1" id="KW-0732">Signal</keyword>
<evidence type="ECO:0000313" key="3">
    <source>
        <dbReference type="Proteomes" id="UP000831113"/>
    </source>
</evidence>
<evidence type="ECO:0000256" key="1">
    <source>
        <dbReference type="SAM" id="SignalP"/>
    </source>
</evidence>
<protein>
    <submittedName>
        <fullName evidence="2">Uncharacterized protein</fullName>
    </submittedName>
</protein>
<dbReference type="RefSeq" id="WP_243802545.1">
    <property type="nucleotide sequence ID" value="NZ_CP094669.1"/>
</dbReference>
<keyword evidence="3" id="KW-1185">Reference proteome</keyword>
<sequence length="535" mass="59428">MNPSLPGQVRLIVGGCVTLMCHACSAPAAPSGPPTPARILPDSTVRVAAGPHYLRSKVHQFFWGKHYRALWGQPVKAPVFNLRTAVPGGLTPIQEGGSFQTKNLRLLAPNGRQYVLRSVDKDATKALPESLQNGPIGRLMKDQTSVINPYGAYIVPHLADAVGIFHTNPRLVYLTDDPALGTFRKSFANALYLFEERPEGNQQAVKSFGNSTRVESSRRVFTNLLGSPQFRVDARQYLRARLFDMWLGDWSRREDQWRWASFTTAAGGVVYQPIPRDRDHAFFKFNDGLLTSIIGLFKTNYQTFSKDIGLANVAGLNRAAEPMDKSLLVYLTRQDFQQIADSMQHQLSDAVIKEALAVWPPEVYALAGQEFNDKLRSRRDQLPAVADKFYELLARTVEIPGTDSPERFVVDVPTPNQLRVSVYQLAYACPDSLVGQRTFQVGETSTLRLFGLGGQDVFEVRALPATGITLHIYDGAGQDIVQAPLKSSPTRTRITVFDSGDGNVVLVPRTVNIKKYVPAAKEFDAAGWLLRHRLY</sequence>
<reference evidence="2 3" key="1">
    <citation type="submission" date="2022-03" db="EMBL/GenBank/DDBJ databases">
        <title>Hymenobactersp. isolated from the air.</title>
        <authorList>
            <person name="Won M."/>
            <person name="Kwon S.-W."/>
        </authorList>
    </citation>
    <scope>NUCLEOTIDE SEQUENCE [LARGE SCALE GENOMIC DNA]</scope>
    <source>
        <strain evidence="2 3">KACC 21982</strain>
    </source>
</reference>
<name>A0ABY4D515_9BACT</name>
<proteinExistence type="predicted"/>
<feature type="chain" id="PRO_5045857537" evidence="1">
    <location>
        <begin position="29"/>
        <end position="535"/>
    </location>
</feature>
<organism evidence="2 3">
    <name type="scientific">Hymenobacter tibetensis</name>
    <dbReference type="NCBI Taxonomy" id="497967"/>
    <lineage>
        <taxon>Bacteria</taxon>
        <taxon>Pseudomonadati</taxon>
        <taxon>Bacteroidota</taxon>
        <taxon>Cytophagia</taxon>
        <taxon>Cytophagales</taxon>
        <taxon>Hymenobacteraceae</taxon>
        <taxon>Hymenobacter</taxon>
    </lineage>
</organism>
<accession>A0ABY4D515</accession>
<gene>
    <name evidence="2" type="ORF">MTX78_10845</name>
</gene>
<feature type="signal peptide" evidence="1">
    <location>
        <begin position="1"/>
        <end position="28"/>
    </location>
</feature>
<dbReference type="Proteomes" id="UP000831113">
    <property type="component" value="Chromosome"/>
</dbReference>
<dbReference type="EMBL" id="CP094669">
    <property type="protein sequence ID" value="UOG77079.1"/>
    <property type="molecule type" value="Genomic_DNA"/>
</dbReference>
<evidence type="ECO:0000313" key="2">
    <source>
        <dbReference type="EMBL" id="UOG77079.1"/>
    </source>
</evidence>